<evidence type="ECO:0000256" key="3">
    <source>
        <dbReference type="PROSITE-ProRule" id="PRU00023"/>
    </source>
</evidence>
<dbReference type="SUPFAM" id="SSF48403">
    <property type="entry name" value="Ankyrin repeat"/>
    <property type="match status" value="1"/>
</dbReference>
<evidence type="ECO:0000313" key="4">
    <source>
        <dbReference type="EMBL" id="KAK7240538.1"/>
    </source>
</evidence>
<keyword evidence="2 3" id="KW-0040">ANK repeat</keyword>
<evidence type="ECO:0000256" key="2">
    <source>
        <dbReference type="ARBA" id="ARBA00023043"/>
    </source>
</evidence>
<dbReference type="Proteomes" id="UP001363151">
    <property type="component" value="Unassembled WGS sequence"/>
</dbReference>
<dbReference type="EMBL" id="JBBJCI010000210">
    <property type="protein sequence ID" value="KAK7240538.1"/>
    <property type="molecule type" value="Genomic_DNA"/>
</dbReference>
<comment type="caution">
    <text evidence="4">The sequence shown here is derived from an EMBL/GenBank/DDBJ whole genome shotgun (WGS) entry which is preliminary data.</text>
</comment>
<dbReference type="InterPro" id="IPR002110">
    <property type="entry name" value="Ankyrin_rpt"/>
</dbReference>
<keyword evidence="1" id="KW-0677">Repeat</keyword>
<gene>
    <name evidence="4" type="ORF">SO694_00057019</name>
</gene>
<organism evidence="4 5">
    <name type="scientific">Aureococcus anophagefferens</name>
    <name type="common">Harmful bloom alga</name>
    <dbReference type="NCBI Taxonomy" id="44056"/>
    <lineage>
        <taxon>Eukaryota</taxon>
        <taxon>Sar</taxon>
        <taxon>Stramenopiles</taxon>
        <taxon>Ochrophyta</taxon>
        <taxon>Pelagophyceae</taxon>
        <taxon>Pelagomonadales</taxon>
        <taxon>Pelagomonadaceae</taxon>
        <taxon>Aureococcus</taxon>
    </lineage>
</organism>
<reference evidence="4 5" key="1">
    <citation type="submission" date="2024-03" db="EMBL/GenBank/DDBJ databases">
        <title>Aureococcus anophagefferens CCMP1851 and Kratosvirus quantuckense: Draft genome of a second virus-susceptible host strain in the model system.</title>
        <authorList>
            <person name="Chase E."/>
            <person name="Truchon A.R."/>
            <person name="Schepens W."/>
            <person name="Wilhelm S.W."/>
        </authorList>
    </citation>
    <scope>NUCLEOTIDE SEQUENCE [LARGE SCALE GENOMIC DNA]</scope>
    <source>
        <strain evidence="4 5">CCMP1851</strain>
    </source>
</reference>
<evidence type="ECO:0000256" key="1">
    <source>
        <dbReference type="ARBA" id="ARBA00022737"/>
    </source>
</evidence>
<evidence type="ECO:0000313" key="5">
    <source>
        <dbReference type="Proteomes" id="UP001363151"/>
    </source>
</evidence>
<protein>
    <submittedName>
        <fullName evidence="4">Protein phosphatase 1 regulatory subunit</fullName>
    </submittedName>
</protein>
<name>A0ABR1FX18_AURAN</name>
<dbReference type="PANTHER" id="PTHR24171">
    <property type="entry name" value="ANKYRIN REPEAT DOMAIN-CONTAINING PROTEIN 39-RELATED"/>
    <property type="match status" value="1"/>
</dbReference>
<dbReference type="PANTHER" id="PTHR24171:SF8">
    <property type="entry name" value="BRCA1-ASSOCIATED RING DOMAIN PROTEIN 1"/>
    <property type="match status" value="1"/>
</dbReference>
<dbReference type="Pfam" id="PF12796">
    <property type="entry name" value="Ank_2"/>
    <property type="match status" value="1"/>
</dbReference>
<dbReference type="PROSITE" id="PS50088">
    <property type="entry name" value="ANK_REPEAT"/>
    <property type="match status" value="2"/>
</dbReference>
<feature type="repeat" description="ANK" evidence="3">
    <location>
        <begin position="53"/>
        <end position="85"/>
    </location>
</feature>
<dbReference type="Gene3D" id="1.25.40.20">
    <property type="entry name" value="Ankyrin repeat-containing domain"/>
    <property type="match status" value="1"/>
</dbReference>
<feature type="repeat" description="ANK" evidence="3">
    <location>
        <begin position="86"/>
        <end position="121"/>
    </location>
</feature>
<accession>A0ABR1FX18</accession>
<proteinExistence type="predicted"/>
<keyword evidence="5" id="KW-1185">Reference proteome</keyword>
<dbReference type="InterPro" id="IPR036770">
    <property type="entry name" value="Ankyrin_rpt-contain_sf"/>
</dbReference>
<dbReference type="PROSITE" id="PS50297">
    <property type="entry name" value="ANK_REP_REGION"/>
    <property type="match status" value="2"/>
</dbReference>
<sequence length="220" mass="23742">MAALQRTESEVEAEFEVVDSTVMDEPLLAAIQGDDLATVESAPLDCLLKPTTAKTYALHEACEHGSMRVVKFLVEHGCDVNARDAQRWTPLHYAAAFDEGPADDLVNFLLSHGADATLEDEDGDTPLDCCDDACDAQALLLASASDFGDYETWARAVARDATFGAYVQQARPKYVRDALRHELCLLARQAAPQPAASPEAFLLGSHGGHAVFAHLLPYLA</sequence>
<dbReference type="SMART" id="SM00248">
    <property type="entry name" value="ANK"/>
    <property type="match status" value="2"/>
</dbReference>